<protein>
    <recommendedName>
        <fullName evidence="3">Histidine kinase</fullName>
    </recommendedName>
</protein>
<evidence type="ECO:0008006" key="3">
    <source>
        <dbReference type="Google" id="ProtNLM"/>
    </source>
</evidence>
<dbReference type="RefSeq" id="WP_272177723.1">
    <property type="nucleotide sequence ID" value="NZ_JAQOSK010000016.1"/>
</dbReference>
<sequence>MMGMAWVLVAGLAVLAITIVTVAHLALRGSVPAERERLLQALSTVFRALADVVRALRDRR</sequence>
<dbReference type="EMBL" id="JAQOSK010000016">
    <property type="protein sequence ID" value="MDC2959268.1"/>
    <property type="molecule type" value="Genomic_DNA"/>
</dbReference>
<organism evidence="1 2">
    <name type="scientific">Streptomyces gilvifuscus</name>
    <dbReference type="NCBI Taxonomy" id="1550617"/>
    <lineage>
        <taxon>Bacteria</taxon>
        <taxon>Bacillati</taxon>
        <taxon>Actinomycetota</taxon>
        <taxon>Actinomycetes</taxon>
        <taxon>Kitasatosporales</taxon>
        <taxon>Streptomycetaceae</taxon>
        <taxon>Streptomyces</taxon>
    </lineage>
</organism>
<dbReference type="Proteomes" id="UP001221328">
    <property type="component" value="Unassembled WGS sequence"/>
</dbReference>
<keyword evidence="2" id="KW-1185">Reference proteome</keyword>
<gene>
    <name evidence="1" type="ORF">PO587_33025</name>
</gene>
<evidence type="ECO:0000313" key="2">
    <source>
        <dbReference type="Proteomes" id="UP001221328"/>
    </source>
</evidence>
<accession>A0ABT5G3C8</accession>
<proteinExistence type="predicted"/>
<name>A0ABT5G3C8_9ACTN</name>
<evidence type="ECO:0000313" key="1">
    <source>
        <dbReference type="EMBL" id="MDC2959268.1"/>
    </source>
</evidence>
<comment type="caution">
    <text evidence="1">The sequence shown here is derived from an EMBL/GenBank/DDBJ whole genome shotgun (WGS) entry which is preliminary data.</text>
</comment>
<reference evidence="1 2" key="1">
    <citation type="journal article" date="2015" name="Int. J. Syst. Evol. Microbiol.">
        <title>Streptomyces gilvifuscus sp. nov., an actinomycete that produces antibacterial compounds isolated from soil.</title>
        <authorList>
            <person name="Nguyen T.M."/>
            <person name="Kim J."/>
        </authorList>
    </citation>
    <scope>NUCLEOTIDE SEQUENCE [LARGE SCALE GENOMIC DNA]</scope>
    <source>
        <strain evidence="1 2">T113</strain>
    </source>
</reference>